<name>A0A165QKA5_EXIGL</name>
<sequence>MPVTMPQSVSAKALAAFTLEVLRNEQLDATNIFRSSLASLEHRRRAREEADANPQPLSASAKALAAFTLEVLRNEHLDATNIFRSSLASLEHRRRAREEADANPQPLVAFSDPGPELTRSKAIRRAHRYD</sequence>
<feature type="compositionally biased region" description="Basic residues" evidence="1">
    <location>
        <begin position="121"/>
        <end position="130"/>
    </location>
</feature>
<evidence type="ECO:0000313" key="3">
    <source>
        <dbReference type="Proteomes" id="UP000077266"/>
    </source>
</evidence>
<keyword evidence="3" id="KW-1185">Reference proteome</keyword>
<feature type="region of interest" description="Disordered" evidence="1">
    <location>
        <begin position="93"/>
        <end position="130"/>
    </location>
</feature>
<evidence type="ECO:0000313" key="2">
    <source>
        <dbReference type="EMBL" id="KZW03741.1"/>
    </source>
</evidence>
<dbReference type="EMBL" id="KV425882">
    <property type="protein sequence ID" value="KZW03741.1"/>
    <property type="molecule type" value="Genomic_DNA"/>
</dbReference>
<evidence type="ECO:0000256" key="1">
    <source>
        <dbReference type="SAM" id="MobiDB-lite"/>
    </source>
</evidence>
<dbReference type="Proteomes" id="UP000077266">
    <property type="component" value="Unassembled WGS sequence"/>
</dbReference>
<proteinExistence type="predicted"/>
<dbReference type="AlphaFoldDB" id="A0A165QKA5"/>
<protein>
    <submittedName>
        <fullName evidence="2">Uncharacterized protein</fullName>
    </submittedName>
</protein>
<accession>A0A165QKA5</accession>
<reference evidence="2 3" key="1">
    <citation type="journal article" date="2016" name="Mol. Biol. Evol.">
        <title>Comparative Genomics of Early-Diverging Mushroom-Forming Fungi Provides Insights into the Origins of Lignocellulose Decay Capabilities.</title>
        <authorList>
            <person name="Nagy L.G."/>
            <person name="Riley R."/>
            <person name="Tritt A."/>
            <person name="Adam C."/>
            <person name="Daum C."/>
            <person name="Floudas D."/>
            <person name="Sun H."/>
            <person name="Yadav J.S."/>
            <person name="Pangilinan J."/>
            <person name="Larsson K.H."/>
            <person name="Matsuura K."/>
            <person name="Barry K."/>
            <person name="Labutti K."/>
            <person name="Kuo R."/>
            <person name="Ohm R.A."/>
            <person name="Bhattacharya S.S."/>
            <person name="Shirouzu T."/>
            <person name="Yoshinaga Y."/>
            <person name="Martin F.M."/>
            <person name="Grigoriev I.V."/>
            <person name="Hibbett D.S."/>
        </authorList>
    </citation>
    <scope>NUCLEOTIDE SEQUENCE [LARGE SCALE GENOMIC DNA]</scope>
    <source>
        <strain evidence="2 3">HHB12029</strain>
    </source>
</reference>
<dbReference type="InParanoid" id="A0A165QKA5"/>
<gene>
    <name evidence="2" type="ORF">EXIGLDRAFT_758066</name>
</gene>
<organism evidence="2 3">
    <name type="scientific">Exidia glandulosa HHB12029</name>
    <dbReference type="NCBI Taxonomy" id="1314781"/>
    <lineage>
        <taxon>Eukaryota</taxon>
        <taxon>Fungi</taxon>
        <taxon>Dikarya</taxon>
        <taxon>Basidiomycota</taxon>
        <taxon>Agaricomycotina</taxon>
        <taxon>Agaricomycetes</taxon>
        <taxon>Auriculariales</taxon>
        <taxon>Exidiaceae</taxon>
        <taxon>Exidia</taxon>
    </lineage>
</organism>